<dbReference type="RefSeq" id="WP_248254874.1">
    <property type="nucleotide sequence ID" value="NZ_JAIWJX010000004.1"/>
</dbReference>
<accession>A0A9X1XF38</accession>
<dbReference type="InterPro" id="IPR026988">
    <property type="entry name" value="YaaC-like"/>
</dbReference>
<name>A0A9X1XF38_9BACL</name>
<dbReference type="Proteomes" id="UP001139011">
    <property type="component" value="Unassembled WGS sequence"/>
</dbReference>
<reference evidence="1" key="1">
    <citation type="submission" date="2021-09" db="EMBL/GenBank/DDBJ databases">
        <title>Genome analysis of Fictibacillus sp. KIGAM418 isolated from marine sediment.</title>
        <authorList>
            <person name="Seo M.-J."/>
            <person name="Cho E.-S."/>
            <person name="Hwang C.Y."/>
        </authorList>
    </citation>
    <scope>NUCLEOTIDE SEQUENCE</scope>
    <source>
        <strain evidence="1">KIGAM418</strain>
    </source>
</reference>
<dbReference type="Pfam" id="PF14175">
    <property type="entry name" value="YaaC"/>
    <property type="match status" value="1"/>
</dbReference>
<gene>
    <name evidence="1" type="ORF">LCY76_23325</name>
</gene>
<organism evidence="1 2">
    <name type="scientific">Fictibacillus marinisediminis</name>
    <dbReference type="NCBI Taxonomy" id="2878389"/>
    <lineage>
        <taxon>Bacteria</taxon>
        <taxon>Bacillati</taxon>
        <taxon>Bacillota</taxon>
        <taxon>Bacilli</taxon>
        <taxon>Bacillales</taxon>
        <taxon>Fictibacillaceae</taxon>
        <taxon>Fictibacillus</taxon>
    </lineage>
</organism>
<proteinExistence type="predicted"/>
<sequence>MLGLSYIGMYENYSKIQSDNPLRDIWDMILKNSDINFLSQRWEEKDMDSYTYVSTSITQAYEYFRASKVSSLKTRPLLLYYSFLNLTKAILFLKSNKKPTNYHGLCKEKIEKKIEKSEDFLLFSAEVNNGVFYQLGELIGTQPAIKTIFTLEDLFNNIVELSAVFSEYFNKNHNFICPKVDGYSNGVLKLTFNKEVLSVNEITKTNLEETFIKEFSLEEDEQNIIFYNKLNKQGEEYNIFHKQATEILEKYFSFSVYDDKRYYFNCNNSTKINGALACYGIMYLLSSIVRYKPEHIYKLLDDKTISINWFLGKICDTLERIYPNMMLNILFEEKIKFSSSDF</sequence>
<evidence type="ECO:0000313" key="2">
    <source>
        <dbReference type="Proteomes" id="UP001139011"/>
    </source>
</evidence>
<evidence type="ECO:0000313" key="1">
    <source>
        <dbReference type="EMBL" id="MCK6259506.1"/>
    </source>
</evidence>
<keyword evidence="2" id="KW-1185">Reference proteome</keyword>
<dbReference type="AlphaFoldDB" id="A0A9X1XF38"/>
<protein>
    <submittedName>
        <fullName evidence="1">YaaC family protein</fullName>
    </submittedName>
</protein>
<dbReference type="EMBL" id="JAIWJX010000004">
    <property type="protein sequence ID" value="MCK6259506.1"/>
    <property type="molecule type" value="Genomic_DNA"/>
</dbReference>
<comment type="caution">
    <text evidence="1">The sequence shown here is derived from an EMBL/GenBank/DDBJ whole genome shotgun (WGS) entry which is preliminary data.</text>
</comment>